<gene>
    <name evidence="6" type="ORF">LYSBPC_08150</name>
</gene>
<dbReference type="RefSeq" id="WP_264987406.1">
    <property type="nucleotide sequence ID" value="NZ_BRZA01000001.1"/>
</dbReference>
<feature type="repeat" description="ANK" evidence="3">
    <location>
        <begin position="236"/>
        <end position="262"/>
    </location>
</feature>
<keyword evidence="1" id="KW-0677">Repeat</keyword>
<feature type="repeat" description="ANK" evidence="3">
    <location>
        <begin position="98"/>
        <end position="130"/>
    </location>
</feature>
<protein>
    <recommendedName>
        <fullName evidence="8">Ankyrin repeat domain-containing protein</fullName>
    </recommendedName>
</protein>
<evidence type="ECO:0000313" key="7">
    <source>
        <dbReference type="Proteomes" id="UP001065593"/>
    </source>
</evidence>
<evidence type="ECO:0000256" key="5">
    <source>
        <dbReference type="SAM" id="SignalP"/>
    </source>
</evidence>
<sequence>MYKTLLSLLSIGMLLTACSNTGIEDISHTVDEQTKQIEAIEEVNQEHIQDNYTEVITDVKKEELIQTTEILDAVAANNIEKVKQLVQQTINIDIQNDKGETALLIATHLNYVELAKLLIEHGANVNIQDKKQDSPFLYASAEGRTEILKFMLAYDIDTAILNRFGGTGLIPAAEKGHLENVQLLLADGRTAIDHMNNSGWTALLEAIVLSDGDQVQQAIVKELLVYGADPNKADARGVTPLQHAKKKGYINIVRLLEAAGAK</sequence>
<dbReference type="EMBL" id="BRZA01000001">
    <property type="protein sequence ID" value="GLC87688.1"/>
    <property type="molecule type" value="Genomic_DNA"/>
</dbReference>
<evidence type="ECO:0000256" key="4">
    <source>
        <dbReference type="SAM" id="Coils"/>
    </source>
</evidence>
<proteinExistence type="predicted"/>
<keyword evidence="5" id="KW-0732">Signal</keyword>
<reference evidence="6" key="1">
    <citation type="submission" date="2022-08" db="EMBL/GenBank/DDBJ databases">
        <title>Draft genome sequence of Lysinibacillus sp. strain KH24.</title>
        <authorList>
            <person name="Kanbe H."/>
            <person name="Itoh H."/>
        </authorList>
    </citation>
    <scope>NUCLEOTIDE SEQUENCE</scope>
    <source>
        <strain evidence="6">KH24</strain>
    </source>
</reference>
<dbReference type="PANTHER" id="PTHR24173:SF74">
    <property type="entry name" value="ANKYRIN REPEAT DOMAIN-CONTAINING PROTEIN 16"/>
    <property type="match status" value="1"/>
</dbReference>
<evidence type="ECO:0000256" key="3">
    <source>
        <dbReference type="PROSITE-ProRule" id="PRU00023"/>
    </source>
</evidence>
<organism evidence="6 7">
    <name type="scientific">Lysinibacillus piscis</name>
    <dbReference type="NCBI Taxonomy" id="2518931"/>
    <lineage>
        <taxon>Bacteria</taxon>
        <taxon>Bacillati</taxon>
        <taxon>Bacillota</taxon>
        <taxon>Bacilli</taxon>
        <taxon>Bacillales</taxon>
        <taxon>Bacillaceae</taxon>
        <taxon>Lysinibacillus</taxon>
    </lineage>
</organism>
<dbReference type="PROSITE" id="PS51257">
    <property type="entry name" value="PROKAR_LIPOPROTEIN"/>
    <property type="match status" value="1"/>
</dbReference>
<dbReference type="PROSITE" id="PS50297">
    <property type="entry name" value="ANK_REP_REGION"/>
    <property type="match status" value="2"/>
</dbReference>
<accession>A0ABQ5NH41</accession>
<dbReference type="Proteomes" id="UP001065593">
    <property type="component" value="Unassembled WGS sequence"/>
</dbReference>
<dbReference type="InterPro" id="IPR002110">
    <property type="entry name" value="Ankyrin_rpt"/>
</dbReference>
<dbReference type="SUPFAM" id="SSF48403">
    <property type="entry name" value="Ankyrin repeat"/>
    <property type="match status" value="1"/>
</dbReference>
<dbReference type="PROSITE" id="PS50088">
    <property type="entry name" value="ANK_REPEAT"/>
    <property type="match status" value="3"/>
</dbReference>
<evidence type="ECO:0000313" key="6">
    <source>
        <dbReference type="EMBL" id="GLC87688.1"/>
    </source>
</evidence>
<feature type="signal peptide" evidence="5">
    <location>
        <begin position="1"/>
        <end position="19"/>
    </location>
</feature>
<keyword evidence="2 3" id="KW-0040">ANK repeat</keyword>
<evidence type="ECO:0000256" key="1">
    <source>
        <dbReference type="ARBA" id="ARBA00022737"/>
    </source>
</evidence>
<evidence type="ECO:0008006" key="8">
    <source>
        <dbReference type="Google" id="ProtNLM"/>
    </source>
</evidence>
<feature type="coiled-coil region" evidence="4">
    <location>
        <begin position="23"/>
        <end position="50"/>
    </location>
</feature>
<dbReference type="PANTHER" id="PTHR24173">
    <property type="entry name" value="ANKYRIN REPEAT CONTAINING"/>
    <property type="match status" value="1"/>
</dbReference>
<dbReference type="Gene3D" id="1.25.40.20">
    <property type="entry name" value="Ankyrin repeat-containing domain"/>
    <property type="match status" value="1"/>
</dbReference>
<dbReference type="Pfam" id="PF12796">
    <property type="entry name" value="Ank_2"/>
    <property type="match status" value="1"/>
</dbReference>
<keyword evidence="4" id="KW-0175">Coiled coil</keyword>
<dbReference type="Pfam" id="PF00023">
    <property type="entry name" value="Ank"/>
    <property type="match status" value="1"/>
</dbReference>
<evidence type="ECO:0000256" key="2">
    <source>
        <dbReference type="ARBA" id="ARBA00023043"/>
    </source>
</evidence>
<keyword evidence="7" id="KW-1185">Reference proteome</keyword>
<feature type="repeat" description="ANK" evidence="3">
    <location>
        <begin position="198"/>
        <end position="235"/>
    </location>
</feature>
<dbReference type="InterPro" id="IPR036770">
    <property type="entry name" value="Ankyrin_rpt-contain_sf"/>
</dbReference>
<dbReference type="SMART" id="SM00248">
    <property type="entry name" value="ANK"/>
    <property type="match status" value="6"/>
</dbReference>
<comment type="caution">
    <text evidence="6">The sequence shown here is derived from an EMBL/GenBank/DDBJ whole genome shotgun (WGS) entry which is preliminary data.</text>
</comment>
<feature type="chain" id="PRO_5047401058" description="Ankyrin repeat domain-containing protein" evidence="5">
    <location>
        <begin position="20"/>
        <end position="262"/>
    </location>
</feature>
<name>A0ABQ5NH41_9BACI</name>